<evidence type="ECO:0000259" key="4">
    <source>
        <dbReference type="Pfam" id="PF22863"/>
    </source>
</evidence>
<evidence type="ECO:0008006" key="7">
    <source>
        <dbReference type="Google" id="ProtNLM"/>
    </source>
</evidence>
<dbReference type="Pfam" id="PF18821">
    <property type="entry name" value="LPD7"/>
    <property type="match status" value="1"/>
</dbReference>
<keyword evidence="6" id="KW-1185">Reference proteome</keyword>
<protein>
    <recommendedName>
        <fullName evidence="7">Relaxase/mobilization nuclease-like protein</fullName>
    </recommendedName>
</protein>
<feature type="compositionally biased region" description="Basic and acidic residues" evidence="1">
    <location>
        <begin position="571"/>
        <end position="599"/>
    </location>
</feature>
<dbReference type="RefSeq" id="WP_165822947.1">
    <property type="nucleotide sequence ID" value="NZ_JACHVZ010000031.1"/>
</dbReference>
<proteinExistence type="predicted"/>
<dbReference type="InterPro" id="IPR005094">
    <property type="entry name" value="Endonuclease_MobA/VirD2"/>
</dbReference>
<dbReference type="InterPro" id="IPR040677">
    <property type="entry name" value="LPD7"/>
</dbReference>
<dbReference type="EMBL" id="JACHVZ010000031">
    <property type="protein sequence ID" value="MBB2932721.1"/>
    <property type="molecule type" value="Genomic_DNA"/>
</dbReference>
<dbReference type="InterPro" id="IPR054462">
    <property type="entry name" value="TraI_M"/>
</dbReference>
<dbReference type="InterPro" id="IPR049751">
    <property type="entry name" value="TraI/MobA_relaxases"/>
</dbReference>
<name>A0ABR6FZ60_9BURK</name>
<dbReference type="Pfam" id="PF03432">
    <property type="entry name" value="Relaxase"/>
    <property type="match status" value="1"/>
</dbReference>
<evidence type="ECO:0000259" key="2">
    <source>
        <dbReference type="Pfam" id="PF03432"/>
    </source>
</evidence>
<evidence type="ECO:0000313" key="5">
    <source>
        <dbReference type="EMBL" id="MBB2932721.1"/>
    </source>
</evidence>
<feature type="domain" description="TraI-like middle" evidence="4">
    <location>
        <begin position="186"/>
        <end position="280"/>
    </location>
</feature>
<feature type="domain" description="MobA/VirD2-like nuclease" evidence="2">
    <location>
        <begin position="22"/>
        <end position="152"/>
    </location>
</feature>
<sequence>MLAKVLSKGRDAGGDCRSLIRYVMRSAEEGAPEVEAFTNCLSLETAHLEMRAVAHRNARVRGPIFHFIVAWREGEHPHSTQLCEAGRAALEALGMPLGDHQYVFAVHRDTGGVHLHVVVNRVNLQTGHAALPGLSYLKLGRCMRELELRQGWEHDRGPFMVVERDGQPVVERDLPSPGSARHSLPARARDMETFSGIESLATYIGGAPLRDVLAALSHPGVTWQDVHEALAQHALELRIRGHGLAIHAKGHETRLPVKASSVDECLGRGRLEARLGPWEPPARMIQVSQAARHYGEREINDASASHREAYAESCAALRAKYAGERRRQEDAFAARRQAMRSRHETQYRELLERHRLVRERIFGEELSSIERRAVRSIAAFERARELERLREQQRAERGELARVQSYRQWVEMLAQQGDESALVQLYGWARRRTSSRVVQPARSNWISAMHSPDAYPLPPGRAHVMENWTWRVDTANGNVHYLRQGEQQMTDEGWRVVFDSNDARQDAMLTGLLLARQKFGPHIDVTGSEDFRQRSAMLVVKYRLDIRFGDTALEAMRLALIREREQEAVARARQKPSDRVAQRERMEDQSVHRVHEREPQATPLRAPIDGPER</sequence>
<feature type="region of interest" description="Disordered" evidence="1">
    <location>
        <begin position="571"/>
        <end position="613"/>
    </location>
</feature>
<organism evidence="5 6">
    <name type="scientific">Paraburkholderia silvatlantica</name>
    <dbReference type="NCBI Taxonomy" id="321895"/>
    <lineage>
        <taxon>Bacteria</taxon>
        <taxon>Pseudomonadati</taxon>
        <taxon>Pseudomonadota</taxon>
        <taxon>Betaproteobacteria</taxon>
        <taxon>Burkholderiales</taxon>
        <taxon>Burkholderiaceae</taxon>
        <taxon>Paraburkholderia</taxon>
    </lineage>
</organism>
<reference evidence="5 6" key="1">
    <citation type="submission" date="2020-08" db="EMBL/GenBank/DDBJ databases">
        <title>Genomic Encyclopedia of Type Strains, Phase IV (KMG-V): Genome sequencing to study the core and pangenomes of soil and plant-associated prokaryotes.</title>
        <authorList>
            <person name="Whitman W."/>
        </authorList>
    </citation>
    <scope>NUCLEOTIDE SEQUENCE [LARGE SCALE GENOMIC DNA]</scope>
    <source>
        <strain evidence="5 6">SRMrh-85</strain>
    </source>
</reference>
<evidence type="ECO:0000259" key="3">
    <source>
        <dbReference type="Pfam" id="PF18821"/>
    </source>
</evidence>
<feature type="domain" description="Large polyvalent protein-associated" evidence="3">
    <location>
        <begin position="467"/>
        <end position="558"/>
    </location>
</feature>
<dbReference type="Pfam" id="PF22863">
    <property type="entry name" value="TraI_middle"/>
    <property type="match status" value="1"/>
</dbReference>
<evidence type="ECO:0000256" key="1">
    <source>
        <dbReference type="SAM" id="MobiDB-lite"/>
    </source>
</evidence>
<gene>
    <name evidence="5" type="ORF">FHX59_007209</name>
</gene>
<dbReference type="Proteomes" id="UP000533533">
    <property type="component" value="Unassembled WGS sequence"/>
</dbReference>
<accession>A0ABR6FZ60</accession>
<dbReference type="NCBIfam" id="NF041893">
    <property type="entry name" value="TraI_MobP_relax"/>
    <property type="match status" value="1"/>
</dbReference>
<comment type="caution">
    <text evidence="5">The sequence shown here is derived from an EMBL/GenBank/DDBJ whole genome shotgun (WGS) entry which is preliminary data.</text>
</comment>
<evidence type="ECO:0000313" key="6">
    <source>
        <dbReference type="Proteomes" id="UP000533533"/>
    </source>
</evidence>